<dbReference type="Gene3D" id="3.30.565.10">
    <property type="entry name" value="Histidine kinase-like ATPase, C-terminal domain"/>
    <property type="match status" value="1"/>
</dbReference>
<feature type="domain" description="Sacsin/Nov" evidence="1">
    <location>
        <begin position="69"/>
        <end position="171"/>
    </location>
</feature>
<dbReference type="GeneID" id="110776295"/>
<dbReference type="PANTHER" id="PTHR32387:SF11">
    <property type="entry name" value="PROTEIN NO VEIN C-TERMINAL DOMAIN-CONTAINING PROTEIN"/>
    <property type="match status" value="1"/>
</dbReference>
<dbReference type="Pfam" id="PF25794">
    <property type="entry name" value="SACS"/>
    <property type="match status" value="1"/>
</dbReference>
<reference evidence="2" key="1">
    <citation type="journal article" date="2021" name="Nat. Commun.">
        <title>Genomic analyses provide insights into spinach domestication and the genetic basis of agronomic traits.</title>
        <authorList>
            <person name="Cai X."/>
            <person name="Sun X."/>
            <person name="Xu C."/>
            <person name="Sun H."/>
            <person name="Wang X."/>
            <person name="Ge C."/>
            <person name="Zhang Z."/>
            <person name="Wang Q."/>
            <person name="Fei Z."/>
            <person name="Jiao C."/>
            <person name="Wang Q."/>
        </authorList>
    </citation>
    <scope>NUCLEOTIDE SEQUENCE [LARGE SCALE GENOMIC DNA]</scope>
    <source>
        <strain evidence="2">cv. Varoflay</strain>
    </source>
</reference>
<dbReference type="InterPro" id="IPR058210">
    <property type="entry name" value="SACS/Nov_dom"/>
</dbReference>
<reference evidence="3" key="2">
    <citation type="submission" date="2025-08" db="UniProtKB">
        <authorList>
            <consortium name="RefSeq"/>
        </authorList>
    </citation>
    <scope>IDENTIFICATION</scope>
    <source>
        <tissue evidence="3">Leaf</tissue>
    </source>
</reference>
<sequence>MLKGGKELIIEKNGSNNNNNNPSKSLAEIGAKEHIEEIRSKKFSIGGKTPNPLTFDLHRAVTRLSAELYTKDVHFLMELIQNAEDNEYGKEVEPTLELVLTKRDITGSGAPATLVVFNNEVGFSSQNMLSLCSVGRSTKRGKRDQGFIGEKGIGFKSVFLVSKEPHIVSNGYKVKFTEEADRSCGIGYIVPEWVGDKSLISDIQTVYGSNRSIPTTTIVLPLKAEKVESVKEQLLQLHPELLLFLCKIKRLYVRSSNSYYKDATDMCAISIFHETQHVVVRSKKADSRVVHLAVGGSQGSNEETCQYYIWRQSFPVKTENKVHGREDVKEWTISLAFPVGDRLTRGTSASVGIFAFLPTMMVTDFPFIIQADFLLASSRESILLDNKWNIGILKCIPCAFLNAFTSFVKDGYTLFTPAKAFKFLPVEESSITELDEVKENIRLMLCDAKIMPCETFDDGLKLCKPLSSLRILSDFRHLLMHMKENGISLDGLSSLKKHPVDASLDVEEFDKVLDFLCVLSTSESYDWYEKCIGACKLLCQASEADYIEMLRIFAHNEEVFSKHFFIRTPVFRYTDKTGYVNLHNACNTKKDGHRILFAMEPTLHAWLSTCNMEFACSGDVFLLPNSTQTALVAHKQSPVLIGWLSSYAKIECCSAYSFSMSLIDYILNNMEKSLLLKLCHFLYHSHRKGFLSDTDLSYLILRIPIIDGSNTIQRGKFTYLVSMEGSKWAMLFGTQNLFSEHRYYDLGDVYSASGNFAGEVTPEKSLVSFMEKHTGAKDLPELLPPNIALSVASSKLTSEQALLLLDWIKFFRTQNSPLPAKFITSVRNGKWMKTTSGFNSPSKCVLPNEIGKRIFEMTSCVLSDLSILDEAFYGNRIHLYLDELHYLGVTLGMDDVQKVAMSHFKAVASSEMSKTCVISLLTFIGLLQERDMLDSGWLVIMKKGKWLRTSQGCCAPSKSVFLHSESESEAVCRITSLPLIDRLFYGSKLDSFSTELALLGVKSDQQVYELVTENVIFPENPASMTSNCALFLLECVRHLLPDATALIEKLKNQPWLKTQIGFRCPASTIFPSPNLGVLLSIVEVPILDQVYYGKLIQSYTNELKAVGVSLDFNGTLKIIANEIHQVSSSFKMLPVNVITLLQGVRGIVNTMPDHLDQIREVLSGEVLFKTYCGYRRPSESILSTQSWASISLFIDLPTIDDSYYGVDIYGYQDELEVLGVVIGFEEGAHFVAQGLTKPIKADQIRAEGALTLLRTIRILLSQICKEKISLAPFFENLMASEFLKTSQGNRTPKQCVLLQPQWKHILEFTDLPFLDEIYYGNRISEYEDELQSIGVKVSAVEVCPLLLESLYSLVVSSSVKRYYKFLNEYSTDIIIPDEADNPQVWIPDQNDSDKGQWVSSKVCIVHDREKLFQTLFHILDTHYDMELLPLFPRAFVVSEVPRLDHYMKLWRSWLKRENRKLTSRECHTFWSYILDKWTSETENVVKKNLTELPAVLPGLGIRLLGKEQVFFPDDLLLKRMFTSLDNCPPFVWFPRGSISSSIIPAKLELAYDSLGVKRLSESVKLQVKTYSVLSQGNCTDMKKKLIPRGLIKIVLAYLSGPKVNLGVQLRHEAVMSMLNLSVYESNGPILVSYILRPPGCKSLEVDSRKVVHWDKESRTLLIDKYCYKNRKLSMEFGCCFSQEIAEGLLGEERSVAVNELRMIIQLGFDYEFEQESVDFLLTRENLELLLEDEKFINGVFASDELFEVDRTCKRICPSTPVPSKKKPRQ</sequence>
<dbReference type="PANTHER" id="PTHR32387">
    <property type="entry name" value="WU:FJ29H11"/>
    <property type="match status" value="1"/>
</dbReference>
<keyword evidence="2" id="KW-1185">Reference proteome</keyword>
<gene>
    <name evidence="3" type="primary">LOC110776295</name>
</gene>
<proteinExistence type="predicted"/>
<dbReference type="NCBIfam" id="NF047352">
    <property type="entry name" value="P_loop_sacsin"/>
    <property type="match status" value="1"/>
</dbReference>
<name>A0ABM3QUV1_SPIOL</name>
<accession>A0ABM3QUV1</accession>
<dbReference type="InterPro" id="IPR052957">
    <property type="entry name" value="Auxin_embryo_med"/>
</dbReference>
<organism evidence="2 3">
    <name type="scientific">Spinacia oleracea</name>
    <name type="common">Spinach</name>
    <dbReference type="NCBI Taxonomy" id="3562"/>
    <lineage>
        <taxon>Eukaryota</taxon>
        <taxon>Viridiplantae</taxon>
        <taxon>Streptophyta</taxon>
        <taxon>Embryophyta</taxon>
        <taxon>Tracheophyta</taxon>
        <taxon>Spermatophyta</taxon>
        <taxon>Magnoliopsida</taxon>
        <taxon>eudicotyledons</taxon>
        <taxon>Gunneridae</taxon>
        <taxon>Pentapetalae</taxon>
        <taxon>Caryophyllales</taxon>
        <taxon>Chenopodiaceae</taxon>
        <taxon>Chenopodioideae</taxon>
        <taxon>Anserineae</taxon>
        <taxon>Spinacia</taxon>
    </lineage>
</organism>
<dbReference type="Proteomes" id="UP000813463">
    <property type="component" value="Chromosome 6"/>
</dbReference>
<dbReference type="InterPro" id="IPR036890">
    <property type="entry name" value="HATPase_C_sf"/>
</dbReference>
<protein>
    <submittedName>
        <fullName evidence="3">Uncharacterized protein isoform X2</fullName>
    </submittedName>
</protein>
<dbReference type="SUPFAM" id="SSF55874">
    <property type="entry name" value="ATPase domain of HSP90 chaperone/DNA topoisomerase II/histidine kinase"/>
    <property type="match status" value="1"/>
</dbReference>
<evidence type="ECO:0000259" key="1">
    <source>
        <dbReference type="Pfam" id="PF25794"/>
    </source>
</evidence>
<dbReference type="RefSeq" id="XP_056687132.1">
    <property type="nucleotide sequence ID" value="XM_056831154.1"/>
</dbReference>
<evidence type="ECO:0000313" key="2">
    <source>
        <dbReference type="Proteomes" id="UP000813463"/>
    </source>
</evidence>
<evidence type="ECO:0000313" key="3">
    <source>
        <dbReference type="RefSeq" id="XP_056687132.1"/>
    </source>
</evidence>